<dbReference type="CDD" id="cd23129">
    <property type="entry name" value="RING-HC_XBAT35-like"/>
    <property type="match status" value="1"/>
</dbReference>
<dbReference type="GO" id="GO:0005681">
    <property type="term" value="C:spliceosomal complex"/>
    <property type="evidence" value="ECO:0007669"/>
    <property type="project" value="InterPro"/>
</dbReference>
<dbReference type="Gene3D" id="3.30.40.10">
    <property type="entry name" value="Zinc/RING finger domain, C3HC4 (zinc finger)"/>
    <property type="match status" value="1"/>
</dbReference>
<dbReference type="Pfam" id="PF12171">
    <property type="entry name" value="zf-C2H2_jaz"/>
    <property type="match status" value="1"/>
</dbReference>
<dbReference type="PROSITE" id="PS50297">
    <property type="entry name" value="ANK_REP_REGION"/>
    <property type="match status" value="2"/>
</dbReference>
<dbReference type="InterPro" id="IPR002110">
    <property type="entry name" value="Ankyrin_rpt"/>
</dbReference>
<name>A0AAV2YKG6_9STRA</name>
<dbReference type="SMART" id="SM00355">
    <property type="entry name" value="ZnF_C2H2"/>
    <property type="match status" value="2"/>
</dbReference>
<evidence type="ECO:0000256" key="8">
    <source>
        <dbReference type="SAM" id="Coils"/>
    </source>
</evidence>
<dbReference type="InterPro" id="IPR022755">
    <property type="entry name" value="Znf_C2H2_jaz"/>
</dbReference>
<dbReference type="Pfam" id="PF13920">
    <property type="entry name" value="zf-C3HC4_3"/>
    <property type="match status" value="1"/>
</dbReference>
<keyword evidence="4" id="KW-0862">Zinc</keyword>
<feature type="region of interest" description="Disordered" evidence="9">
    <location>
        <begin position="800"/>
        <end position="834"/>
    </location>
</feature>
<dbReference type="Pfam" id="PF12796">
    <property type="entry name" value="Ank_2"/>
    <property type="match status" value="1"/>
</dbReference>
<feature type="repeat" description="ANK" evidence="6">
    <location>
        <begin position="53"/>
        <end position="85"/>
    </location>
</feature>
<evidence type="ECO:0000256" key="6">
    <source>
        <dbReference type="PROSITE-ProRule" id="PRU00023"/>
    </source>
</evidence>
<dbReference type="PROSITE" id="PS00028">
    <property type="entry name" value="ZINC_FINGER_C2H2_1"/>
    <property type="match status" value="1"/>
</dbReference>
<keyword evidence="6" id="KW-0040">ANK repeat</keyword>
<dbReference type="Gene3D" id="1.25.40.20">
    <property type="entry name" value="Ankyrin repeat-containing domain"/>
    <property type="match status" value="1"/>
</dbReference>
<dbReference type="SUPFAM" id="SSF57850">
    <property type="entry name" value="RING/U-box"/>
    <property type="match status" value="1"/>
</dbReference>
<dbReference type="Gene3D" id="3.30.160.60">
    <property type="entry name" value="Classic Zinc Finger"/>
    <property type="match status" value="1"/>
</dbReference>
<reference evidence="12" key="1">
    <citation type="submission" date="2022-11" db="EMBL/GenBank/DDBJ databases">
        <authorList>
            <person name="Morgan W.R."/>
            <person name="Tartar A."/>
        </authorList>
    </citation>
    <scope>NUCLEOTIDE SEQUENCE</scope>
    <source>
        <strain evidence="12">ARSEF 373</strain>
    </source>
</reference>
<dbReference type="PANTHER" id="PTHR12786">
    <property type="entry name" value="SPLICING FACTOR SF3A-RELATED"/>
    <property type="match status" value="1"/>
</dbReference>
<dbReference type="PANTHER" id="PTHR12786:SF2">
    <property type="entry name" value="SPLICING FACTOR 3A SUBUNIT 3"/>
    <property type="match status" value="1"/>
</dbReference>
<dbReference type="AlphaFoldDB" id="A0AAV2YKG6"/>
<evidence type="ECO:0000313" key="12">
    <source>
        <dbReference type="EMBL" id="DAZ94621.1"/>
    </source>
</evidence>
<dbReference type="InterPro" id="IPR001841">
    <property type="entry name" value="Znf_RING"/>
</dbReference>
<dbReference type="PROSITE" id="PS50003">
    <property type="entry name" value="PH_DOMAIN"/>
    <property type="match status" value="1"/>
</dbReference>
<keyword evidence="2" id="KW-0479">Metal-binding</keyword>
<dbReference type="GO" id="GO:0000398">
    <property type="term" value="P:mRNA splicing, via spliceosome"/>
    <property type="evidence" value="ECO:0007669"/>
    <property type="project" value="InterPro"/>
</dbReference>
<reference evidence="12" key="2">
    <citation type="journal article" date="2023" name="Microbiol Resour">
        <title>Decontamination and Annotation of the Draft Genome Sequence of the Oomycete Lagenidium giganteum ARSEF 373.</title>
        <authorList>
            <person name="Morgan W.R."/>
            <person name="Tartar A."/>
        </authorList>
    </citation>
    <scope>NUCLEOTIDE SEQUENCE</scope>
    <source>
        <strain evidence="12">ARSEF 373</strain>
    </source>
</reference>
<keyword evidence="5" id="KW-0539">Nucleus</keyword>
<evidence type="ECO:0000256" key="5">
    <source>
        <dbReference type="ARBA" id="ARBA00023242"/>
    </source>
</evidence>
<keyword evidence="8" id="KW-0175">Coiled coil</keyword>
<accession>A0AAV2YKG6</accession>
<dbReference type="Pfam" id="PF11931">
    <property type="entry name" value="SF3a60_Prp9_C"/>
    <property type="match status" value="1"/>
</dbReference>
<dbReference type="EMBL" id="DAKRPA010000241">
    <property type="protein sequence ID" value="DAZ94621.1"/>
    <property type="molecule type" value="Genomic_DNA"/>
</dbReference>
<feature type="domain" description="PH" evidence="10">
    <location>
        <begin position="152"/>
        <end position="281"/>
    </location>
</feature>
<comment type="caution">
    <text evidence="12">The sequence shown here is derived from an EMBL/GenBank/DDBJ whole genome shotgun (WGS) entry which is preliminary data.</text>
</comment>
<dbReference type="InterPro" id="IPR036236">
    <property type="entry name" value="Znf_C2H2_sf"/>
</dbReference>
<dbReference type="SMART" id="SM00184">
    <property type="entry name" value="RING"/>
    <property type="match status" value="1"/>
</dbReference>
<gene>
    <name evidence="12" type="ORF">N0F65_010560</name>
</gene>
<feature type="coiled-coil region" evidence="8">
    <location>
        <begin position="495"/>
        <end position="522"/>
    </location>
</feature>
<dbReference type="PROSITE" id="PS50089">
    <property type="entry name" value="ZF_RING_2"/>
    <property type="match status" value="1"/>
</dbReference>
<feature type="compositionally biased region" description="Low complexity" evidence="9">
    <location>
        <begin position="803"/>
        <end position="812"/>
    </location>
</feature>
<dbReference type="InterPro" id="IPR051421">
    <property type="entry name" value="RNA_Proc_DNA_Dmg_Regulator"/>
</dbReference>
<dbReference type="GO" id="GO:0008270">
    <property type="term" value="F:zinc ion binding"/>
    <property type="evidence" value="ECO:0007669"/>
    <property type="project" value="UniProtKB-KW"/>
</dbReference>
<evidence type="ECO:0000256" key="9">
    <source>
        <dbReference type="SAM" id="MobiDB-lite"/>
    </source>
</evidence>
<dbReference type="InterPro" id="IPR036770">
    <property type="entry name" value="Ankyrin_rpt-contain_sf"/>
</dbReference>
<dbReference type="SMART" id="SM00451">
    <property type="entry name" value="ZnF_U1"/>
    <property type="match status" value="1"/>
</dbReference>
<dbReference type="InterPro" id="IPR013087">
    <property type="entry name" value="Znf_C2H2_type"/>
</dbReference>
<evidence type="ECO:0000313" key="13">
    <source>
        <dbReference type="Proteomes" id="UP001146120"/>
    </source>
</evidence>
<evidence type="ECO:0000256" key="2">
    <source>
        <dbReference type="ARBA" id="ARBA00022723"/>
    </source>
</evidence>
<dbReference type="SUPFAM" id="SSF48403">
    <property type="entry name" value="Ankyrin repeat"/>
    <property type="match status" value="1"/>
</dbReference>
<dbReference type="Pfam" id="PF12108">
    <property type="entry name" value="SF3a60_bindingd"/>
    <property type="match status" value="1"/>
</dbReference>
<dbReference type="PROSITE" id="PS50088">
    <property type="entry name" value="ANK_REPEAT"/>
    <property type="match status" value="2"/>
</dbReference>
<dbReference type="Pfam" id="PF00023">
    <property type="entry name" value="Ank"/>
    <property type="match status" value="1"/>
</dbReference>
<protein>
    <submittedName>
        <fullName evidence="12">Uncharacterized protein</fullName>
    </submittedName>
</protein>
<evidence type="ECO:0000256" key="1">
    <source>
        <dbReference type="ARBA" id="ARBA00004123"/>
    </source>
</evidence>
<evidence type="ECO:0000259" key="11">
    <source>
        <dbReference type="PROSITE" id="PS50089"/>
    </source>
</evidence>
<dbReference type="Pfam" id="PF16837">
    <property type="entry name" value="SF3A3"/>
    <property type="match status" value="1"/>
</dbReference>
<dbReference type="InterPro" id="IPR031774">
    <property type="entry name" value="SF3A3_dom"/>
</dbReference>
<keyword evidence="13" id="KW-1185">Reference proteome</keyword>
<proteinExistence type="predicted"/>
<dbReference type="PROSITE" id="PS50330">
    <property type="entry name" value="UIM"/>
    <property type="match status" value="1"/>
</dbReference>
<keyword evidence="3 7" id="KW-0863">Zinc-finger</keyword>
<dbReference type="InterPro" id="IPR001849">
    <property type="entry name" value="PH_domain"/>
</dbReference>
<feature type="domain" description="RING-type" evidence="11">
    <location>
        <begin position="434"/>
        <end position="473"/>
    </location>
</feature>
<dbReference type="InterPro" id="IPR024598">
    <property type="entry name" value="SF3a60/Prp9_C"/>
</dbReference>
<dbReference type="InterPro" id="IPR021966">
    <property type="entry name" value="SF3a60_bindingd"/>
</dbReference>
<feature type="compositionally biased region" description="Polar residues" evidence="9">
    <location>
        <begin position="813"/>
        <end position="830"/>
    </location>
</feature>
<evidence type="ECO:0000256" key="3">
    <source>
        <dbReference type="ARBA" id="ARBA00022771"/>
    </source>
</evidence>
<evidence type="ECO:0000256" key="7">
    <source>
        <dbReference type="PROSITE-ProRule" id="PRU00175"/>
    </source>
</evidence>
<dbReference type="InterPro" id="IPR003903">
    <property type="entry name" value="UIM_dom"/>
</dbReference>
<dbReference type="SUPFAM" id="SSF57667">
    <property type="entry name" value="beta-beta-alpha zinc fingers"/>
    <property type="match status" value="1"/>
</dbReference>
<evidence type="ECO:0000259" key="10">
    <source>
        <dbReference type="PROSITE" id="PS50003"/>
    </source>
</evidence>
<feature type="repeat" description="ANK" evidence="6">
    <location>
        <begin position="86"/>
        <end position="108"/>
    </location>
</feature>
<dbReference type="Proteomes" id="UP001146120">
    <property type="component" value="Unassembled WGS sequence"/>
</dbReference>
<organism evidence="12 13">
    <name type="scientific">Lagenidium giganteum</name>
    <dbReference type="NCBI Taxonomy" id="4803"/>
    <lineage>
        <taxon>Eukaryota</taxon>
        <taxon>Sar</taxon>
        <taxon>Stramenopiles</taxon>
        <taxon>Oomycota</taxon>
        <taxon>Peronosporomycetes</taxon>
        <taxon>Pythiales</taxon>
        <taxon>Pythiaceae</taxon>
    </lineage>
</organism>
<sequence length="1030" mass="115007">MGNVTSWLTQSLCPEEQVLWMAAKNGDHAVLRTAVSRLTAETRAYLEWKDPIYGYTPLANACENGHRESALVLLEVGADVNARDLKGNTPLLVATKNGKSELVQLLLELPMVDQCAKNTAGQTALDIARVEYKTEEGAHSFVRCMELIEKKLCIYSGWLYERAENLLSMASGISSLNSWKKRYCMVLRTSDVGVVEIDLFPMKPGERRPPCPSSELVFRVNEGLRLIEDNKWFNRKEFTFSLTAFAKVGINRISAPQSFDFAACSQEELRSWRAFFASLTVSDRSFHHASIDIIGPRPAPSAAPAPAAAPPHCRSQSFAPSAAHHVVAYPTAGAVARASTVSPRAMQEQLDLERAMKLSLEEARTQGLAVDEVPAVIPPPASSAPPWSDAEMAGSPPVTLAPDGVEIVQPMHVAAPATAQSADQPAEGHSGGECVVCFDGPQSAVCVPCGHNAVCMDCATRIIETERLCPVCRTEVREIIKLFRFECPGSPCPMASTVLEQLRSAQEDIESYERAVVSMLQEKPRNHRERVLHGHKVSNLLDKVVTQSAHVKELYEDKDNTFEDEKDGMRGRAVFTSFYEQLKGIRSFHRKYPHSTVTHEPNLEEALNPQVPFSGEERFGKYVDLNEFFVRFLNMPAFKHEIIKHPSRRASSSSSRASRRKEAAARAAIDVGPQIDYLTYLTCFHEFSAIPAVEKTRSSEYAAYLLDLKTYLLGFYRRTQPLVDLDDVIAETTAKFEKNWALHTVKGWEKGSHSANEAENEDSNGTSNEQQKDWFCVHCDRQFASEGVYNGHLNGKKHKKAAAEANGTAANAQSNGSATTANGSSNGTQKDSNETARKALAFDEVIIRRLQELLTEVVHGTISYLELKQTRTHEELQAEIAEEEQGAFSDVDVEGAELDDDEEQPFYNPLNLPLGWDGKPIPYWLYKLHGLGVEYKCEICGNHSYWGRRAFDRHFQEWRHAFGMRCLKIPNTKHFHDITLMQDAIALYEKLKDQIDAESWQAADEEEYEDSEGNVLNRKTYEDLARQGLL</sequence>
<dbReference type="SMART" id="SM00248">
    <property type="entry name" value="ANK"/>
    <property type="match status" value="2"/>
</dbReference>
<evidence type="ECO:0000256" key="4">
    <source>
        <dbReference type="ARBA" id="ARBA00022833"/>
    </source>
</evidence>
<dbReference type="GO" id="GO:0003723">
    <property type="term" value="F:RNA binding"/>
    <property type="evidence" value="ECO:0007669"/>
    <property type="project" value="InterPro"/>
</dbReference>
<dbReference type="InterPro" id="IPR013083">
    <property type="entry name" value="Znf_RING/FYVE/PHD"/>
</dbReference>
<dbReference type="InterPro" id="IPR003604">
    <property type="entry name" value="Matrin/U1-like-C_Znf_C2H2"/>
</dbReference>
<comment type="subcellular location">
    <subcellularLocation>
        <location evidence="1">Nucleus</location>
    </subcellularLocation>
</comment>